<keyword evidence="5 14" id="KW-0597">Phosphoprotein</keyword>
<dbReference type="PANTHER" id="PTHR45339:SF1">
    <property type="entry name" value="HYBRID SIGNAL TRANSDUCTION HISTIDINE KINASE J"/>
    <property type="match status" value="1"/>
</dbReference>
<dbReference type="SMART" id="SM00448">
    <property type="entry name" value="REC"/>
    <property type="match status" value="1"/>
</dbReference>
<feature type="coiled-coil region" evidence="15">
    <location>
        <begin position="283"/>
        <end position="310"/>
    </location>
</feature>
<evidence type="ECO:0000259" key="17">
    <source>
        <dbReference type="PROSITE" id="PS50110"/>
    </source>
</evidence>
<dbReference type="InterPro" id="IPR001789">
    <property type="entry name" value="Sig_transdc_resp-reg_receiver"/>
</dbReference>
<dbReference type="Pfam" id="PF08447">
    <property type="entry name" value="PAS_3"/>
    <property type="match status" value="1"/>
</dbReference>
<dbReference type="RefSeq" id="WP_068215457.1">
    <property type="nucleotide sequence ID" value="NZ_CP139724.1"/>
</dbReference>
<dbReference type="GO" id="GO:0005886">
    <property type="term" value="C:plasma membrane"/>
    <property type="evidence" value="ECO:0007669"/>
    <property type="project" value="UniProtKB-SubCell"/>
</dbReference>
<evidence type="ECO:0000259" key="19">
    <source>
        <dbReference type="PROSITE" id="PS50113"/>
    </source>
</evidence>
<dbReference type="SUPFAM" id="SSF55781">
    <property type="entry name" value="GAF domain-like"/>
    <property type="match status" value="1"/>
</dbReference>
<dbReference type="InterPro" id="IPR013767">
    <property type="entry name" value="PAS_fold"/>
</dbReference>
<evidence type="ECO:0000256" key="3">
    <source>
        <dbReference type="ARBA" id="ARBA00012438"/>
    </source>
</evidence>
<dbReference type="CDD" id="cd17546">
    <property type="entry name" value="REC_hyHK_CKI1_RcsC-like"/>
    <property type="match status" value="1"/>
</dbReference>
<dbReference type="EMBL" id="LRPC01000001">
    <property type="protein sequence ID" value="KYG77274.1"/>
    <property type="molecule type" value="Genomic_DNA"/>
</dbReference>
<dbReference type="PROSITE" id="PS50109">
    <property type="entry name" value="HIS_KIN"/>
    <property type="match status" value="1"/>
</dbReference>
<protein>
    <recommendedName>
        <fullName evidence="3">histidine kinase</fullName>
        <ecNumber evidence="3">2.7.13.3</ecNumber>
    </recommendedName>
</protein>
<dbReference type="Gene3D" id="3.30.565.10">
    <property type="entry name" value="Histidine kinase-like ATPase, C-terminal domain"/>
    <property type="match status" value="1"/>
</dbReference>
<evidence type="ECO:0000256" key="11">
    <source>
        <dbReference type="ARBA" id="ARBA00022989"/>
    </source>
</evidence>
<feature type="domain" description="Response regulatory" evidence="17">
    <location>
        <begin position="816"/>
        <end position="934"/>
    </location>
</feature>
<dbReference type="SUPFAM" id="SSF47226">
    <property type="entry name" value="Histidine-containing phosphotransfer domain, HPT domain"/>
    <property type="match status" value="1"/>
</dbReference>
<dbReference type="Pfam" id="PF01590">
    <property type="entry name" value="GAF"/>
    <property type="match status" value="1"/>
</dbReference>
<dbReference type="EC" id="2.7.13.3" evidence="3"/>
<dbReference type="Pfam" id="PF00072">
    <property type="entry name" value="Response_reg"/>
    <property type="match status" value="1"/>
</dbReference>
<feature type="domain" description="PAC" evidence="19">
    <location>
        <begin position="499"/>
        <end position="551"/>
    </location>
</feature>
<dbReference type="InterPro" id="IPR011006">
    <property type="entry name" value="CheY-like_superfamily"/>
</dbReference>
<dbReference type="PROSITE" id="PS50113">
    <property type="entry name" value="PAC"/>
    <property type="match status" value="2"/>
</dbReference>
<keyword evidence="9" id="KW-0418">Kinase</keyword>
<comment type="catalytic activity">
    <reaction evidence="1">
        <text>ATP + protein L-histidine = ADP + protein N-phospho-L-histidine.</text>
        <dbReference type="EC" id="2.7.13.3"/>
    </reaction>
</comment>
<keyword evidence="12" id="KW-0902">Two-component regulatory system</keyword>
<dbReference type="SUPFAM" id="SSF52172">
    <property type="entry name" value="CheY-like"/>
    <property type="match status" value="1"/>
</dbReference>
<feature type="domain" description="Histidine kinase" evidence="16">
    <location>
        <begin position="569"/>
        <end position="790"/>
    </location>
</feature>
<dbReference type="CDD" id="cd00082">
    <property type="entry name" value="HisKA"/>
    <property type="match status" value="1"/>
</dbReference>
<evidence type="ECO:0000256" key="12">
    <source>
        <dbReference type="ARBA" id="ARBA00023012"/>
    </source>
</evidence>
<dbReference type="OrthoDB" id="9811889at2"/>
<evidence type="ECO:0000256" key="2">
    <source>
        <dbReference type="ARBA" id="ARBA00004651"/>
    </source>
</evidence>
<dbReference type="CDD" id="cd16922">
    <property type="entry name" value="HATPase_EvgS-ArcB-TorS-like"/>
    <property type="match status" value="1"/>
</dbReference>
<keyword evidence="13" id="KW-0472">Membrane</keyword>
<dbReference type="Pfam" id="PF00512">
    <property type="entry name" value="HisKA"/>
    <property type="match status" value="1"/>
</dbReference>
<dbReference type="GO" id="GO:0000155">
    <property type="term" value="F:phosphorelay sensor kinase activity"/>
    <property type="evidence" value="ECO:0007669"/>
    <property type="project" value="InterPro"/>
</dbReference>
<name>A0A150XF25_9BACT</name>
<evidence type="ECO:0000256" key="5">
    <source>
        <dbReference type="ARBA" id="ARBA00022553"/>
    </source>
</evidence>
<dbReference type="Pfam" id="PF02518">
    <property type="entry name" value="HATPase_c"/>
    <property type="match status" value="1"/>
</dbReference>
<dbReference type="Pfam" id="PF00989">
    <property type="entry name" value="PAS"/>
    <property type="match status" value="1"/>
</dbReference>
<evidence type="ECO:0000256" key="7">
    <source>
        <dbReference type="ARBA" id="ARBA00022692"/>
    </source>
</evidence>
<evidence type="ECO:0000313" key="20">
    <source>
        <dbReference type="EMBL" id="KYG77274.1"/>
    </source>
</evidence>
<evidence type="ECO:0000256" key="15">
    <source>
        <dbReference type="SAM" id="Coils"/>
    </source>
</evidence>
<evidence type="ECO:0000256" key="14">
    <source>
        <dbReference type="PROSITE-ProRule" id="PRU00169"/>
    </source>
</evidence>
<dbReference type="InterPro" id="IPR036890">
    <property type="entry name" value="HATPase_C_sf"/>
</dbReference>
<dbReference type="SMART" id="SM00387">
    <property type="entry name" value="HATPase_c"/>
    <property type="match status" value="1"/>
</dbReference>
<dbReference type="InterPro" id="IPR035965">
    <property type="entry name" value="PAS-like_dom_sf"/>
</dbReference>
<evidence type="ECO:0000256" key="4">
    <source>
        <dbReference type="ARBA" id="ARBA00022475"/>
    </source>
</evidence>
<dbReference type="CDD" id="cd00130">
    <property type="entry name" value="PAS"/>
    <property type="match status" value="3"/>
</dbReference>
<dbReference type="InterPro" id="IPR003018">
    <property type="entry name" value="GAF"/>
</dbReference>
<organism evidence="20 21">
    <name type="scientific">Roseivirga spongicola</name>
    <dbReference type="NCBI Taxonomy" id="333140"/>
    <lineage>
        <taxon>Bacteria</taxon>
        <taxon>Pseudomonadati</taxon>
        <taxon>Bacteroidota</taxon>
        <taxon>Cytophagia</taxon>
        <taxon>Cytophagales</taxon>
        <taxon>Roseivirgaceae</taxon>
        <taxon>Roseivirga</taxon>
    </lineage>
</organism>
<dbReference type="GO" id="GO:0005524">
    <property type="term" value="F:ATP binding"/>
    <property type="evidence" value="ECO:0007669"/>
    <property type="project" value="UniProtKB-KW"/>
</dbReference>
<dbReference type="InterPro" id="IPR036097">
    <property type="entry name" value="HisK_dim/P_sf"/>
</dbReference>
<dbReference type="InterPro" id="IPR013655">
    <property type="entry name" value="PAS_fold_3"/>
</dbReference>
<dbReference type="PROSITE" id="PS50110">
    <property type="entry name" value="RESPONSE_REGULATORY"/>
    <property type="match status" value="1"/>
</dbReference>
<dbReference type="SUPFAM" id="SSF55785">
    <property type="entry name" value="PYP-like sensor domain (PAS domain)"/>
    <property type="match status" value="3"/>
</dbReference>
<gene>
    <name evidence="20" type="ORF">AWW68_00450</name>
</gene>
<dbReference type="Proteomes" id="UP000075606">
    <property type="component" value="Unassembled WGS sequence"/>
</dbReference>
<dbReference type="InterPro" id="IPR001610">
    <property type="entry name" value="PAC"/>
</dbReference>
<keyword evidence="11" id="KW-1133">Transmembrane helix</keyword>
<feature type="domain" description="PAS" evidence="18">
    <location>
        <begin position="300"/>
        <end position="370"/>
    </location>
</feature>
<dbReference type="InterPro" id="IPR004358">
    <property type="entry name" value="Sig_transdc_His_kin-like_C"/>
</dbReference>
<dbReference type="Gene3D" id="1.10.287.130">
    <property type="match status" value="1"/>
</dbReference>
<evidence type="ECO:0000313" key="21">
    <source>
        <dbReference type="Proteomes" id="UP000075606"/>
    </source>
</evidence>
<feature type="domain" description="PAC" evidence="19">
    <location>
        <begin position="374"/>
        <end position="426"/>
    </location>
</feature>
<accession>A0A150XF25</accession>
<dbReference type="Gene3D" id="3.40.50.2300">
    <property type="match status" value="1"/>
</dbReference>
<dbReference type="STRING" id="333140.AWW68_00450"/>
<sequence>MKKPDIPHNEKARLSALKSYQVLDTLPESEFDDITQIASEICGTPIALISLIDEKRQWFKSRVGLDAVETPREISFCGHAINEPDRIFEIQDSREDDRFKDNPLVEDEPNVIFYAGSPLVDPSGHVLGTLCVIDHEPNNLNDGQKRALKSLGRQVVKQLVLRKELAEVEKNKSLFQTMIEDAGDYVFETNHNGVFTYCNPLISRDTGYSEKELMSMSYLDLVHPDDIDRVRGFYLNEIKSGKSESYIEFRIRLKKESDLGGLIVGQKSQIKYSGKKMASVRAIARNITEKRELQEKLNEKSNLLQIITDTSQDIVCLHDLRGRYTYVSPSIYENLGYSADEIIGKTPYDLMHPDDKGRAMEEAHRPLLKGDRRNYLEYRLRHKNGDYIWFESISTAIENSEGKVTAIRSATRNIQIRKQQEDIISDQNSQLQSFVLATPAPVAMFDNDVKYLAHSREWLKTYGLEGRKVIGVSHYEIFPEIGEEWKKIHEECLSGVTHKKDEDPFEREDGSIQWLRWEVKPWYLENGGIGGIIMLTEDITESKRQEIELRDAKERAEVASQAKANFMSVMSHEIRTPLNAVIGMSHLLMQENPREDQLPGLKIIRFSGENLLSLVNDILDYNKIEAGKVELEEISFNLEELINNIKQAHSFRAEERAVDLKLFFDSDLPKVVMGDPARLSQVINNLLSNAVKFTKEGSVRITIEQTKRRDNKVEVYFEFKDTGIGISEANLQKIFDRFVQAESNITRNFGGTGLGLSITKRLLEAMGGEISVNSRLNKGSTFYFSLIFPISEESSIDSEFNMLGVNTSDLPKIEGHVLLVEDNAANQLVASKFLNNWGVEVDIAANGNEAIEEVTKKKYDLILMDLQMPEKDGLTACGEIRAMDGSYYREIPILALTASSDNSTLARIRDFGMNDVIIKPFNPSELHAKIKKFISGIHELKAQGVPALNDSLPDKEKVKMNLVAIGQDDYEFMVSLLDNLLENFEEFMEKFPKFIESKDPSASHLLIHKMKVTFRTCDADSLLDSANFCVQTLDHEEQSPVLPKIMSTCETCVNVLKELRSDFQASIKN</sequence>
<dbReference type="SUPFAM" id="SSF47384">
    <property type="entry name" value="Homodimeric domain of signal transducing histidine kinase"/>
    <property type="match status" value="1"/>
</dbReference>
<dbReference type="FunFam" id="3.30.565.10:FF:000010">
    <property type="entry name" value="Sensor histidine kinase RcsC"/>
    <property type="match status" value="1"/>
</dbReference>
<dbReference type="PROSITE" id="PS50112">
    <property type="entry name" value="PAS"/>
    <property type="match status" value="2"/>
</dbReference>
<dbReference type="InterPro" id="IPR000700">
    <property type="entry name" value="PAS-assoc_C"/>
</dbReference>
<dbReference type="NCBIfam" id="TIGR00229">
    <property type="entry name" value="sensory_box"/>
    <property type="match status" value="3"/>
</dbReference>
<dbReference type="SMART" id="SM00091">
    <property type="entry name" value="PAS"/>
    <property type="match status" value="3"/>
</dbReference>
<dbReference type="Pfam" id="PF08448">
    <property type="entry name" value="PAS_4"/>
    <property type="match status" value="1"/>
</dbReference>
<feature type="domain" description="PAS" evidence="18">
    <location>
        <begin position="171"/>
        <end position="241"/>
    </location>
</feature>
<dbReference type="InterPro" id="IPR003594">
    <property type="entry name" value="HATPase_dom"/>
</dbReference>
<comment type="subcellular location">
    <subcellularLocation>
        <location evidence="2">Cell membrane</location>
        <topology evidence="2">Multi-pass membrane protein</topology>
    </subcellularLocation>
</comment>
<keyword evidence="10" id="KW-0067">ATP-binding</keyword>
<evidence type="ECO:0000259" key="18">
    <source>
        <dbReference type="PROSITE" id="PS50112"/>
    </source>
</evidence>
<dbReference type="InterPro" id="IPR013656">
    <property type="entry name" value="PAS_4"/>
</dbReference>
<dbReference type="InterPro" id="IPR000014">
    <property type="entry name" value="PAS"/>
</dbReference>
<dbReference type="AlphaFoldDB" id="A0A150XF25"/>
<dbReference type="SMART" id="SM00086">
    <property type="entry name" value="PAC"/>
    <property type="match status" value="2"/>
</dbReference>
<dbReference type="Gene3D" id="1.20.120.160">
    <property type="entry name" value="HPT domain"/>
    <property type="match status" value="1"/>
</dbReference>
<evidence type="ECO:0000259" key="16">
    <source>
        <dbReference type="PROSITE" id="PS50109"/>
    </source>
</evidence>
<keyword evidence="21" id="KW-1185">Reference proteome</keyword>
<dbReference type="PRINTS" id="PR00344">
    <property type="entry name" value="BCTRLSENSOR"/>
</dbReference>
<evidence type="ECO:0000256" key="13">
    <source>
        <dbReference type="ARBA" id="ARBA00023136"/>
    </source>
</evidence>
<evidence type="ECO:0000256" key="1">
    <source>
        <dbReference type="ARBA" id="ARBA00000085"/>
    </source>
</evidence>
<keyword evidence="8" id="KW-0547">Nucleotide-binding</keyword>
<dbReference type="InterPro" id="IPR029016">
    <property type="entry name" value="GAF-like_dom_sf"/>
</dbReference>
<evidence type="ECO:0000256" key="8">
    <source>
        <dbReference type="ARBA" id="ARBA00022741"/>
    </source>
</evidence>
<dbReference type="Gene3D" id="3.30.450.20">
    <property type="entry name" value="PAS domain"/>
    <property type="match status" value="3"/>
</dbReference>
<keyword evidence="6" id="KW-0808">Transferase</keyword>
<keyword evidence="7" id="KW-0812">Transmembrane</keyword>
<dbReference type="Gene3D" id="3.30.450.40">
    <property type="match status" value="1"/>
</dbReference>
<dbReference type="PANTHER" id="PTHR45339">
    <property type="entry name" value="HYBRID SIGNAL TRANSDUCTION HISTIDINE KINASE J"/>
    <property type="match status" value="1"/>
</dbReference>
<comment type="caution">
    <text evidence="20">The sequence shown here is derived from an EMBL/GenBank/DDBJ whole genome shotgun (WGS) entry which is preliminary data.</text>
</comment>
<dbReference type="InterPro" id="IPR003661">
    <property type="entry name" value="HisK_dim/P_dom"/>
</dbReference>
<dbReference type="GO" id="GO:0006355">
    <property type="term" value="P:regulation of DNA-templated transcription"/>
    <property type="evidence" value="ECO:0007669"/>
    <property type="project" value="InterPro"/>
</dbReference>
<evidence type="ECO:0000256" key="10">
    <source>
        <dbReference type="ARBA" id="ARBA00022840"/>
    </source>
</evidence>
<keyword evidence="15" id="KW-0175">Coiled coil</keyword>
<reference evidence="20 21" key="1">
    <citation type="submission" date="2016-01" db="EMBL/GenBank/DDBJ databases">
        <title>Genome sequencing of Roseivirga spongicola UST030701-084.</title>
        <authorList>
            <person name="Selvaratnam C."/>
            <person name="Thevarajoo S."/>
            <person name="Goh K.M."/>
            <person name="Ee R."/>
            <person name="Chan K.-G."/>
            <person name="Chong C.S."/>
        </authorList>
    </citation>
    <scope>NUCLEOTIDE SEQUENCE [LARGE SCALE GENOMIC DNA]</scope>
    <source>
        <strain evidence="20 21">UST030701-084</strain>
    </source>
</reference>
<dbReference type="SMART" id="SM00388">
    <property type="entry name" value="HisKA"/>
    <property type="match status" value="1"/>
</dbReference>
<dbReference type="InterPro" id="IPR005467">
    <property type="entry name" value="His_kinase_dom"/>
</dbReference>
<evidence type="ECO:0000256" key="6">
    <source>
        <dbReference type="ARBA" id="ARBA00022679"/>
    </source>
</evidence>
<dbReference type="InterPro" id="IPR036641">
    <property type="entry name" value="HPT_dom_sf"/>
</dbReference>
<proteinExistence type="predicted"/>
<keyword evidence="4" id="KW-1003">Cell membrane</keyword>
<evidence type="ECO:0000256" key="9">
    <source>
        <dbReference type="ARBA" id="ARBA00022777"/>
    </source>
</evidence>
<dbReference type="SUPFAM" id="SSF55874">
    <property type="entry name" value="ATPase domain of HSP90 chaperone/DNA topoisomerase II/histidine kinase"/>
    <property type="match status" value="1"/>
</dbReference>
<feature type="modified residue" description="4-aspartylphosphate" evidence="14">
    <location>
        <position position="865"/>
    </location>
</feature>